<organism evidence="2 3">
    <name type="scientific">Micromonospora reichwaldensis</name>
    <dbReference type="NCBI Taxonomy" id="3075516"/>
    <lineage>
        <taxon>Bacteria</taxon>
        <taxon>Bacillati</taxon>
        <taxon>Actinomycetota</taxon>
        <taxon>Actinomycetes</taxon>
        <taxon>Micromonosporales</taxon>
        <taxon>Micromonosporaceae</taxon>
        <taxon>Micromonospora</taxon>
    </lineage>
</organism>
<dbReference type="RefSeq" id="WP_311414998.1">
    <property type="nucleotide sequence ID" value="NZ_JAVRFL010000082.1"/>
</dbReference>
<feature type="non-terminal residue" evidence="2">
    <location>
        <position position="1"/>
    </location>
</feature>
<dbReference type="InterPro" id="IPR020845">
    <property type="entry name" value="AMP-binding_CS"/>
</dbReference>
<feature type="domain" description="AMP-dependent synthetase/ligase" evidence="1">
    <location>
        <begin position="1"/>
        <end position="276"/>
    </location>
</feature>
<dbReference type="InterPro" id="IPR000873">
    <property type="entry name" value="AMP-dep_synth/lig_dom"/>
</dbReference>
<proteinExistence type="predicted"/>
<dbReference type="Proteomes" id="UP001180973">
    <property type="component" value="Unassembled WGS sequence"/>
</dbReference>
<sequence length="298" mass="31440">AVLKAGAAYLPIDPTAPPARRHHLITHSAATILITQDPHDTDTPPGVVTLAPHPAPATATSAPPPLDIHPEQVAYVIHTSGSTGTPKGVMVPHRALTNLVHWHLDAHPSGPGQRHGQVASLGFDAAIWEIWPALVSGATLHIADPADRLDPTALHDWLVREDVTRTFLPTPIAEAVLRLPTPSTSRLRTIFTGGDALTTRPSAQVPYTLFNIYGPTETTVAVTVGPVRPDGVHRPDLGVPIAGARIHLLDADLQLVPPGAPGEVCVAGDVVSRGYLNKPGQTAERFLPDPYGPPGSRL</sequence>
<dbReference type="PROSITE" id="PS00455">
    <property type="entry name" value="AMP_BINDING"/>
    <property type="match status" value="1"/>
</dbReference>
<reference evidence="2" key="1">
    <citation type="submission" date="2023-09" db="EMBL/GenBank/DDBJ databases">
        <title>30 novel species of actinomycetes from the DSMZ collection.</title>
        <authorList>
            <person name="Nouioui I."/>
        </authorList>
    </citation>
    <scope>NUCLEOTIDE SEQUENCE</scope>
    <source>
        <strain evidence="2">DSM 115977</strain>
    </source>
</reference>
<dbReference type="Pfam" id="PF00501">
    <property type="entry name" value="AMP-binding"/>
    <property type="match status" value="1"/>
</dbReference>
<dbReference type="PANTHER" id="PTHR45527:SF1">
    <property type="entry name" value="FATTY ACID SYNTHASE"/>
    <property type="match status" value="1"/>
</dbReference>
<dbReference type="PANTHER" id="PTHR45527">
    <property type="entry name" value="NONRIBOSOMAL PEPTIDE SYNTHETASE"/>
    <property type="match status" value="1"/>
</dbReference>
<keyword evidence="3" id="KW-1185">Reference proteome</keyword>
<dbReference type="SUPFAM" id="SSF56801">
    <property type="entry name" value="Acetyl-CoA synthetase-like"/>
    <property type="match status" value="1"/>
</dbReference>
<dbReference type="EMBL" id="JAVRFL010000082">
    <property type="protein sequence ID" value="MDT0533381.1"/>
    <property type="molecule type" value="Genomic_DNA"/>
</dbReference>
<dbReference type="Gene3D" id="2.30.38.10">
    <property type="entry name" value="Luciferase, Domain 3"/>
    <property type="match status" value="1"/>
</dbReference>
<evidence type="ECO:0000259" key="1">
    <source>
        <dbReference type="Pfam" id="PF00501"/>
    </source>
</evidence>
<evidence type="ECO:0000313" key="3">
    <source>
        <dbReference type="Proteomes" id="UP001180973"/>
    </source>
</evidence>
<comment type="caution">
    <text evidence="2">The sequence shown here is derived from an EMBL/GenBank/DDBJ whole genome shotgun (WGS) entry which is preliminary data.</text>
</comment>
<feature type="non-terminal residue" evidence="2">
    <location>
        <position position="298"/>
    </location>
</feature>
<gene>
    <name evidence="2" type="ORF">RM555_30800</name>
</gene>
<accession>A0ABU2X6T3</accession>
<protein>
    <submittedName>
        <fullName evidence="2">AMP-binding protein</fullName>
    </submittedName>
</protein>
<dbReference type="Gene3D" id="3.40.50.980">
    <property type="match status" value="2"/>
</dbReference>
<name>A0ABU2X6T3_9ACTN</name>
<evidence type="ECO:0000313" key="2">
    <source>
        <dbReference type="EMBL" id="MDT0533381.1"/>
    </source>
</evidence>